<reference evidence="2 3" key="1">
    <citation type="submission" date="2021-08" db="EMBL/GenBank/DDBJ databases">
        <title>Draft genome sequence of Spirulina subsalsa with high tolerance to salinity and hype-accumulation of phycocyanin.</title>
        <authorList>
            <person name="Pei H."/>
            <person name="Jiang L."/>
        </authorList>
    </citation>
    <scope>NUCLEOTIDE SEQUENCE [LARGE SCALE GENOMIC DNA]</scope>
    <source>
        <strain evidence="2 3">FACHB-351</strain>
    </source>
</reference>
<evidence type="ECO:0000256" key="1">
    <source>
        <dbReference type="SAM" id="Phobius"/>
    </source>
</evidence>
<dbReference type="EMBL" id="JAIHOM010000002">
    <property type="protein sequence ID" value="MCW6034773.1"/>
    <property type="molecule type" value="Genomic_DNA"/>
</dbReference>
<keyword evidence="1" id="KW-0812">Transmembrane</keyword>
<evidence type="ECO:0000313" key="2">
    <source>
        <dbReference type="EMBL" id="MCW6034773.1"/>
    </source>
</evidence>
<comment type="caution">
    <text evidence="2">The sequence shown here is derived from an EMBL/GenBank/DDBJ whole genome shotgun (WGS) entry which is preliminary data.</text>
</comment>
<dbReference type="PANTHER" id="PTHR34801">
    <property type="entry name" value="EXPRESSED PROTEIN"/>
    <property type="match status" value="1"/>
</dbReference>
<protein>
    <submittedName>
        <fullName evidence="2">DUF1499 domain-containing protein</fullName>
    </submittedName>
</protein>
<gene>
    <name evidence="2" type="ORF">K4A83_00580</name>
</gene>
<feature type="transmembrane region" description="Helical" evidence="1">
    <location>
        <begin position="15"/>
        <end position="34"/>
    </location>
</feature>
<accession>A0ABT3KZT3</accession>
<name>A0ABT3KZT3_9CYAN</name>
<dbReference type="Pfam" id="PF07386">
    <property type="entry name" value="DUF1499"/>
    <property type="match status" value="1"/>
</dbReference>
<keyword evidence="1" id="KW-1133">Transmembrane helix</keyword>
<evidence type="ECO:0000313" key="3">
    <source>
        <dbReference type="Proteomes" id="UP001526426"/>
    </source>
</evidence>
<organism evidence="2 3">
    <name type="scientific">Spirulina subsalsa FACHB-351</name>
    <dbReference type="NCBI Taxonomy" id="234711"/>
    <lineage>
        <taxon>Bacteria</taxon>
        <taxon>Bacillati</taxon>
        <taxon>Cyanobacteriota</taxon>
        <taxon>Cyanophyceae</taxon>
        <taxon>Spirulinales</taxon>
        <taxon>Spirulinaceae</taxon>
        <taxon>Spirulina</taxon>
    </lineage>
</organism>
<keyword evidence="1" id="KW-0472">Membrane</keyword>
<keyword evidence="3" id="KW-1185">Reference proteome</keyword>
<dbReference type="Proteomes" id="UP001526426">
    <property type="component" value="Unassembled WGS sequence"/>
</dbReference>
<sequence>MTNTQTTRKVSPSRIFLIAALVFILGWVGMRLLAPERPTLFAGSRPANLGVEAGQLAPCPPTPNCVNSQSTLPSQAIPPLTVSGNPEQAVPQIEQVVKQIDRTRIITRTDRYLYAQFSSRWMGFVDDVEFVLNPEQKWVDVRSASRLGESDLGVNRQRVEEIRVKLSALEF</sequence>
<proteinExistence type="predicted"/>
<dbReference type="PANTHER" id="PTHR34801:SF6">
    <property type="entry name" value="SLL1620 PROTEIN"/>
    <property type="match status" value="1"/>
</dbReference>
<dbReference type="RefSeq" id="WP_265262428.1">
    <property type="nucleotide sequence ID" value="NZ_JAIHOM010000002.1"/>
</dbReference>
<dbReference type="InterPro" id="IPR010865">
    <property type="entry name" value="DUF1499"/>
</dbReference>